<proteinExistence type="predicted"/>
<reference evidence="2 3" key="1">
    <citation type="journal article" date="2019" name="Int. J. Syst. Evol. Microbiol.">
        <title>The Global Catalogue of Microorganisms (GCM) 10K type strain sequencing project: providing services to taxonomists for standard genome sequencing and annotation.</title>
        <authorList>
            <consortium name="The Broad Institute Genomics Platform"/>
            <consortium name="The Broad Institute Genome Sequencing Center for Infectious Disease"/>
            <person name="Wu L."/>
            <person name="Ma J."/>
        </authorList>
    </citation>
    <scope>NUCLEOTIDE SEQUENCE [LARGE SCALE GENOMIC DNA]</scope>
    <source>
        <strain evidence="2 3">JCM 14969</strain>
    </source>
</reference>
<gene>
    <name evidence="2" type="ORF">GCM10009789_85090</name>
</gene>
<comment type="caution">
    <text evidence="2">The sequence shown here is derived from an EMBL/GenBank/DDBJ whole genome shotgun (WGS) entry which is preliminary data.</text>
</comment>
<evidence type="ECO:0000313" key="2">
    <source>
        <dbReference type="EMBL" id="GAA1618119.1"/>
    </source>
</evidence>
<evidence type="ECO:0000256" key="1">
    <source>
        <dbReference type="SAM" id="MobiDB-lite"/>
    </source>
</evidence>
<evidence type="ECO:0000313" key="3">
    <source>
        <dbReference type="Proteomes" id="UP001500393"/>
    </source>
</evidence>
<feature type="region of interest" description="Disordered" evidence="1">
    <location>
        <begin position="8"/>
        <end position="46"/>
    </location>
</feature>
<sequence>MVLGLTAACGNEDSSGVGAQPTGTPTTPGAPPTLPTANPSGTPSMDCPETIAAVRASVDKAVWGKGAAKSLFQPVGVTICQYDAQATGQAYATVITKRTAKQSTELFALVNSAKPAAAKPQFCTDELGPTYVLRFTDNERGVLSYTVESFGCRRLVATSFEGQGKPGDLASPRHATPELLKSLGLR</sequence>
<keyword evidence="3" id="KW-1185">Reference proteome</keyword>
<organism evidence="2 3">
    <name type="scientific">Kribbella sancticallisti</name>
    <dbReference type="NCBI Taxonomy" id="460087"/>
    <lineage>
        <taxon>Bacteria</taxon>
        <taxon>Bacillati</taxon>
        <taxon>Actinomycetota</taxon>
        <taxon>Actinomycetes</taxon>
        <taxon>Propionibacteriales</taxon>
        <taxon>Kribbellaceae</taxon>
        <taxon>Kribbella</taxon>
    </lineage>
</organism>
<name>A0ABN2EUA3_9ACTN</name>
<feature type="compositionally biased region" description="Low complexity" evidence="1">
    <location>
        <begin position="18"/>
        <end position="27"/>
    </location>
</feature>
<dbReference type="Proteomes" id="UP001500393">
    <property type="component" value="Unassembled WGS sequence"/>
</dbReference>
<evidence type="ECO:0008006" key="4">
    <source>
        <dbReference type="Google" id="ProtNLM"/>
    </source>
</evidence>
<accession>A0ABN2EUA3</accession>
<protein>
    <recommendedName>
        <fullName evidence="4">DUF3558 domain-containing protein</fullName>
    </recommendedName>
</protein>
<dbReference type="EMBL" id="BAAAOS010000068">
    <property type="protein sequence ID" value="GAA1618119.1"/>
    <property type="molecule type" value="Genomic_DNA"/>
</dbReference>